<dbReference type="Proteomes" id="UP000198327">
    <property type="component" value="Unassembled WGS sequence"/>
</dbReference>
<name>A0A239E715_9NOCA</name>
<keyword evidence="2" id="KW-1185">Reference proteome</keyword>
<dbReference type="RefSeq" id="WP_089243283.1">
    <property type="nucleotide sequence ID" value="NZ_FZOW01000002.1"/>
</dbReference>
<organism evidence="1 2">
    <name type="scientific">Rhodococcoides kyotonense</name>
    <dbReference type="NCBI Taxonomy" id="398843"/>
    <lineage>
        <taxon>Bacteria</taxon>
        <taxon>Bacillati</taxon>
        <taxon>Actinomycetota</taxon>
        <taxon>Actinomycetes</taxon>
        <taxon>Mycobacteriales</taxon>
        <taxon>Nocardiaceae</taxon>
        <taxon>Rhodococcoides</taxon>
    </lineage>
</organism>
<accession>A0A239E715</accession>
<dbReference type="EMBL" id="FZOW01000002">
    <property type="protein sequence ID" value="SNS40068.1"/>
    <property type="molecule type" value="Genomic_DNA"/>
</dbReference>
<reference evidence="2" key="1">
    <citation type="submission" date="2017-06" db="EMBL/GenBank/DDBJ databases">
        <authorList>
            <person name="Varghese N."/>
            <person name="Submissions S."/>
        </authorList>
    </citation>
    <scope>NUCLEOTIDE SEQUENCE [LARGE SCALE GENOMIC DNA]</scope>
    <source>
        <strain evidence="2">JCM 23211</strain>
    </source>
</reference>
<gene>
    <name evidence="1" type="ORF">SAMN05421642_102221</name>
</gene>
<evidence type="ECO:0000313" key="2">
    <source>
        <dbReference type="Proteomes" id="UP000198327"/>
    </source>
</evidence>
<dbReference type="AlphaFoldDB" id="A0A239E715"/>
<proteinExistence type="predicted"/>
<sequence length="95" mass="10819">MPDNNIEGWVTIQIAPAYRIVIGERNPTPKPKPSGGYYENDPFPGEFATFWLVQELRSVDGQTLPAPYTTRVIPGHIVNSRIEPIDLRTHKAWEF</sequence>
<evidence type="ECO:0000313" key="1">
    <source>
        <dbReference type="EMBL" id="SNS40068.1"/>
    </source>
</evidence>
<protein>
    <submittedName>
        <fullName evidence="1">Uncharacterized protein</fullName>
    </submittedName>
</protein>